<protein>
    <recommendedName>
        <fullName evidence="2">Type II secretion system protein H</fullName>
    </recommendedName>
    <alternativeName>
        <fullName evidence="10">General secretion pathway protein H</fullName>
    </alternativeName>
</protein>
<dbReference type="InterPro" id="IPR022346">
    <property type="entry name" value="T2SS_GspH"/>
</dbReference>
<name>A0ABV2TLC4_9RHOO</name>
<evidence type="ECO:0000313" key="14">
    <source>
        <dbReference type="Proteomes" id="UP001549691"/>
    </source>
</evidence>
<comment type="subcellular location">
    <subcellularLocation>
        <location evidence="1">Cell inner membrane</location>
        <topology evidence="1">Single-pass membrane protein</topology>
    </subcellularLocation>
</comment>
<sequence>MKKLSGFTLIELMITIAVGAILMAIAVPSFKDFIQNQQTTSEANTLLGSLMTARSKAMHGDVTFAPANGVSFASGWIVTTTGTNGVAVTILQHEPLERLTASPAAAIVFKQGMGEVTLPVSFVLTPKDCGVGADRQRTLTVALNGSSRITRTLCP</sequence>
<evidence type="ECO:0000256" key="2">
    <source>
        <dbReference type="ARBA" id="ARBA00021549"/>
    </source>
</evidence>
<dbReference type="InterPro" id="IPR012902">
    <property type="entry name" value="N_methyl_site"/>
</dbReference>
<feature type="transmembrane region" description="Helical" evidence="11">
    <location>
        <begin position="12"/>
        <end position="30"/>
    </location>
</feature>
<dbReference type="NCBIfam" id="TIGR02532">
    <property type="entry name" value="IV_pilin_GFxxxE"/>
    <property type="match status" value="1"/>
</dbReference>
<evidence type="ECO:0000256" key="8">
    <source>
        <dbReference type="ARBA" id="ARBA00023136"/>
    </source>
</evidence>
<dbReference type="Proteomes" id="UP001549691">
    <property type="component" value="Unassembled WGS sequence"/>
</dbReference>
<evidence type="ECO:0000256" key="5">
    <source>
        <dbReference type="ARBA" id="ARBA00022519"/>
    </source>
</evidence>
<keyword evidence="3" id="KW-1003">Cell membrane</keyword>
<accession>A0ABV2TLC4</accession>
<dbReference type="RefSeq" id="WP_354601172.1">
    <property type="nucleotide sequence ID" value="NZ_JBEWZI010000010.1"/>
</dbReference>
<evidence type="ECO:0000256" key="10">
    <source>
        <dbReference type="ARBA" id="ARBA00030775"/>
    </source>
</evidence>
<dbReference type="Pfam" id="PF12019">
    <property type="entry name" value="GspH"/>
    <property type="match status" value="1"/>
</dbReference>
<gene>
    <name evidence="13" type="ORF">ABXR19_10985</name>
</gene>
<organism evidence="13 14">
    <name type="scientific">Uliginosibacterium flavum</name>
    <dbReference type="NCBI Taxonomy" id="1396831"/>
    <lineage>
        <taxon>Bacteria</taxon>
        <taxon>Pseudomonadati</taxon>
        <taxon>Pseudomonadota</taxon>
        <taxon>Betaproteobacteria</taxon>
        <taxon>Rhodocyclales</taxon>
        <taxon>Zoogloeaceae</taxon>
        <taxon>Uliginosibacterium</taxon>
    </lineage>
</organism>
<keyword evidence="7 11" id="KW-1133">Transmembrane helix</keyword>
<evidence type="ECO:0000259" key="12">
    <source>
        <dbReference type="Pfam" id="PF12019"/>
    </source>
</evidence>
<reference evidence="13 14" key="1">
    <citation type="submission" date="2024-07" db="EMBL/GenBank/DDBJ databases">
        <title>Uliginosibacterium flavum JJ3220;KACC:17644.</title>
        <authorList>
            <person name="Kim M.K."/>
        </authorList>
    </citation>
    <scope>NUCLEOTIDE SEQUENCE [LARGE SCALE GENOMIC DNA]</scope>
    <source>
        <strain evidence="13 14">KACC:17644</strain>
    </source>
</reference>
<keyword evidence="14" id="KW-1185">Reference proteome</keyword>
<keyword evidence="4" id="KW-0488">Methylation</keyword>
<dbReference type="EMBL" id="JBEWZI010000010">
    <property type="protein sequence ID" value="MET7014714.1"/>
    <property type="molecule type" value="Genomic_DNA"/>
</dbReference>
<dbReference type="PROSITE" id="PS00409">
    <property type="entry name" value="PROKAR_NTER_METHYL"/>
    <property type="match status" value="1"/>
</dbReference>
<dbReference type="InterPro" id="IPR045584">
    <property type="entry name" value="Pilin-like"/>
</dbReference>
<evidence type="ECO:0000256" key="7">
    <source>
        <dbReference type="ARBA" id="ARBA00022989"/>
    </source>
</evidence>
<keyword evidence="8 11" id="KW-0472">Membrane</keyword>
<dbReference type="Gene3D" id="3.30.700.10">
    <property type="entry name" value="Glycoprotein, Type 4 Pilin"/>
    <property type="match status" value="1"/>
</dbReference>
<evidence type="ECO:0000256" key="4">
    <source>
        <dbReference type="ARBA" id="ARBA00022481"/>
    </source>
</evidence>
<evidence type="ECO:0000313" key="13">
    <source>
        <dbReference type="EMBL" id="MET7014714.1"/>
    </source>
</evidence>
<evidence type="ECO:0000256" key="11">
    <source>
        <dbReference type="SAM" id="Phobius"/>
    </source>
</evidence>
<comment type="caution">
    <text evidence="13">The sequence shown here is derived from an EMBL/GenBank/DDBJ whole genome shotgun (WGS) entry which is preliminary data.</text>
</comment>
<comment type="similarity">
    <text evidence="9">Belongs to the GSP H family.</text>
</comment>
<evidence type="ECO:0000256" key="9">
    <source>
        <dbReference type="ARBA" id="ARBA00025772"/>
    </source>
</evidence>
<feature type="domain" description="General secretion pathway GspH" evidence="12">
    <location>
        <begin position="42"/>
        <end position="145"/>
    </location>
</feature>
<keyword evidence="6 11" id="KW-0812">Transmembrane</keyword>
<evidence type="ECO:0000256" key="3">
    <source>
        <dbReference type="ARBA" id="ARBA00022475"/>
    </source>
</evidence>
<dbReference type="SUPFAM" id="SSF54523">
    <property type="entry name" value="Pili subunits"/>
    <property type="match status" value="1"/>
</dbReference>
<proteinExistence type="inferred from homology"/>
<dbReference type="Pfam" id="PF07963">
    <property type="entry name" value="N_methyl"/>
    <property type="match status" value="1"/>
</dbReference>
<keyword evidence="5" id="KW-0997">Cell inner membrane</keyword>
<evidence type="ECO:0000256" key="1">
    <source>
        <dbReference type="ARBA" id="ARBA00004377"/>
    </source>
</evidence>
<evidence type="ECO:0000256" key="6">
    <source>
        <dbReference type="ARBA" id="ARBA00022692"/>
    </source>
</evidence>